<evidence type="ECO:0000256" key="5">
    <source>
        <dbReference type="PIRSR" id="PIRSR000331-2"/>
    </source>
</evidence>
<dbReference type="InterPro" id="IPR012687">
    <property type="entry name" value="HpaB_Deino-type"/>
</dbReference>
<sequence>MGAKSGAEYVERLNAEPREVWIHGERVEGNISEHPAFRNVIASMARLYDMQCDPALRDEMTFEEDGQRYGMSWLVPRTHDDLVRRGHMMRRWAQTSFGMMGRTSDYLNVAITAMAQASAYFAGNHPSYAENIQAYYAYARDRDLTLTHTLISPQVNRAVNVGKLQDPYIAARVVEKNSRGVVIRGARLLATQGPIADEILVFPSTVLRNTEEDAPYSFAFAIPSATPGLRYICRESFDYGRSHFDHPLGSRFEEMDAIVVFDDVLVPWERIFLLEDAERCNQLHQATHAVVHMTYQVMHKNIAKCEFLLGLAESMVDAIGIGQFQHVKEKVAEIILALETMKAFLRASEADASLDEYGVMTPAWAPLNAARNLFPKTYPRLVEIIQQLGASGLMAIPTEADWHSEIRGDLERFLQGRNIDAYQRLKLFRLAWDAALSSFGSRQVLYERFFFGDPVRMYGALYDSYDKAPYVSRVKAFLDGESE</sequence>
<name>A0A1N7P3J8_9BACL</name>
<dbReference type="InterPro" id="IPR024719">
    <property type="entry name" value="HpaB/PvcC/4-BUDH_C"/>
</dbReference>
<gene>
    <name evidence="8" type="ORF">SAMN05421799_11130</name>
</gene>
<dbReference type="InterPro" id="IPR036250">
    <property type="entry name" value="AcylCo_DH-like_C"/>
</dbReference>
<dbReference type="GO" id="GO:0016712">
    <property type="term" value="F:oxidoreductase activity, acting on paired donors, with incorporation or reduction of molecular oxygen, reduced flavin or flavoprotein as one donor, and incorporation of one atom of oxygen"/>
    <property type="evidence" value="ECO:0007669"/>
    <property type="project" value="InterPro"/>
</dbReference>
<feature type="domain" description="HpaB/PvcC/4-BUDH C-terminal" evidence="6">
    <location>
        <begin position="280"/>
        <end position="479"/>
    </location>
</feature>
<dbReference type="AlphaFoldDB" id="A0A1N7P3J8"/>
<dbReference type="Pfam" id="PF11794">
    <property type="entry name" value="HpaB_N"/>
    <property type="match status" value="1"/>
</dbReference>
<feature type="binding site" evidence="5">
    <location>
        <begin position="148"/>
        <end position="150"/>
    </location>
    <ligand>
        <name>FAD</name>
        <dbReference type="ChEBI" id="CHEBI:57692"/>
    </ligand>
</feature>
<dbReference type="NCBIfam" id="TIGR02309">
    <property type="entry name" value="HpaB-1"/>
    <property type="match status" value="1"/>
</dbReference>
<keyword evidence="2 5" id="KW-0274">FAD</keyword>
<evidence type="ECO:0000256" key="4">
    <source>
        <dbReference type="PIRSR" id="PIRSR000331-1"/>
    </source>
</evidence>
<dbReference type="GO" id="GO:0010124">
    <property type="term" value="P:phenylacetate catabolic process"/>
    <property type="evidence" value="ECO:0007669"/>
    <property type="project" value="InterPro"/>
</dbReference>
<dbReference type="PANTHER" id="PTHR36117:SF3">
    <property type="entry name" value="4-HYDROXYPHENYLACETATE 3-MONOOXYGENASE-RELATED"/>
    <property type="match status" value="1"/>
</dbReference>
<dbReference type="OrthoDB" id="9785230at2"/>
<dbReference type="InterPro" id="IPR046373">
    <property type="entry name" value="Acyl-CoA_Oxase/DH_mid-dom_sf"/>
</dbReference>
<accession>A0A1N7P3J8</accession>
<dbReference type="GO" id="GO:0016627">
    <property type="term" value="F:oxidoreductase activity, acting on the CH-CH group of donors"/>
    <property type="evidence" value="ECO:0007669"/>
    <property type="project" value="InterPro"/>
</dbReference>
<evidence type="ECO:0000259" key="7">
    <source>
        <dbReference type="Pfam" id="PF11794"/>
    </source>
</evidence>
<feature type="binding site" evidence="5">
    <location>
        <begin position="453"/>
        <end position="456"/>
    </location>
    <ligand>
        <name>FAD</name>
        <dbReference type="ChEBI" id="CHEBI:57692"/>
    </ligand>
</feature>
<feature type="binding site" evidence="5">
    <location>
        <position position="191"/>
    </location>
    <ligand>
        <name>FAD</name>
        <dbReference type="ChEBI" id="CHEBI:57692"/>
    </ligand>
</feature>
<dbReference type="Gene3D" id="1.10.3140.10">
    <property type="entry name" value="4-hydroxybutyryl-coa dehydratase, domain 1"/>
    <property type="match status" value="1"/>
</dbReference>
<feature type="binding site" evidence="5">
    <location>
        <begin position="154"/>
        <end position="157"/>
    </location>
    <ligand>
        <name>FAD</name>
        <dbReference type="ChEBI" id="CHEBI:57692"/>
    </ligand>
</feature>
<keyword evidence="3" id="KW-0560">Oxidoreductase</keyword>
<dbReference type="Pfam" id="PF03241">
    <property type="entry name" value="HpaB"/>
    <property type="match status" value="1"/>
</dbReference>
<protein>
    <submittedName>
        <fullName evidence="8">4-hydroxyphenylacetate 3-monooxygenase</fullName>
    </submittedName>
</protein>
<keyword evidence="9" id="KW-1185">Reference proteome</keyword>
<keyword evidence="8" id="KW-0503">Monooxygenase</keyword>
<feature type="binding site" evidence="4">
    <location>
        <position position="148"/>
    </location>
    <ligand>
        <name>substrate</name>
    </ligand>
</feature>
<dbReference type="GO" id="GO:0050660">
    <property type="term" value="F:flavin adenine dinucleotide binding"/>
    <property type="evidence" value="ECO:0007669"/>
    <property type="project" value="InterPro"/>
</dbReference>
<dbReference type="InterPro" id="IPR009100">
    <property type="entry name" value="AcylCoA_DH/oxidase_NM_dom_sf"/>
</dbReference>
<dbReference type="SUPFAM" id="SSF56645">
    <property type="entry name" value="Acyl-CoA dehydrogenase NM domain-like"/>
    <property type="match status" value="1"/>
</dbReference>
<keyword evidence="1" id="KW-0285">Flavoprotein</keyword>
<dbReference type="STRING" id="252246.SAMN05421799_11130"/>
<organism evidence="8 9">
    <name type="scientific">Alicyclobacillus vulcanalis</name>
    <dbReference type="NCBI Taxonomy" id="252246"/>
    <lineage>
        <taxon>Bacteria</taxon>
        <taxon>Bacillati</taxon>
        <taxon>Bacillota</taxon>
        <taxon>Bacilli</taxon>
        <taxon>Bacillales</taxon>
        <taxon>Alicyclobacillaceae</taxon>
        <taxon>Alicyclobacillus</taxon>
    </lineage>
</organism>
<evidence type="ECO:0000256" key="1">
    <source>
        <dbReference type="ARBA" id="ARBA00022630"/>
    </source>
</evidence>
<dbReference type="Proteomes" id="UP000186156">
    <property type="component" value="Unassembled WGS sequence"/>
</dbReference>
<dbReference type="RefSeq" id="WP_076348454.1">
    <property type="nucleotide sequence ID" value="NZ_FTOO01000011.1"/>
</dbReference>
<evidence type="ECO:0000313" key="8">
    <source>
        <dbReference type="EMBL" id="SIT05162.1"/>
    </source>
</evidence>
<dbReference type="Gene3D" id="2.40.110.10">
    <property type="entry name" value="Butyryl-CoA Dehydrogenase, subunit A, domain 2"/>
    <property type="match status" value="1"/>
</dbReference>
<dbReference type="InterPro" id="IPR004925">
    <property type="entry name" value="HpaB/PvcC/4-BUDH"/>
</dbReference>
<dbReference type="InterPro" id="IPR024674">
    <property type="entry name" value="HpaB/PvcC/4-BUDH_N"/>
</dbReference>
<reference evidence="9" key="1">
    <citation type="submission" date="2017-01" db="EMBL/GenBank/DDBJ databases">
        <authorList>
            <person name="Varghese N."/>
            <person name="Submissions S."/>
        </authorList>
    </citation>
    <scope>NUCLEOTIDE SEQUENCE [LARGE SCALE GENOMIC DNA]</scope>
    <source>
        <strain evidence="9">DSM 16176</strain>
    </source>
</reference>
<dbReference type="SUPFAM" id="SSF47203">
    <property type="entry name" value="Acyl-CoA dehydrogenase C-terminal domain-like"/>
    <property type="match status" value="1"/>
</dbReference>
<evidence type="ECO:0000313" key="9">
    <source>
        <dbReference type="Proteomes" id="UP000186156"/>
    </source>
</evidence>
<dbReference type="EMBL" id="FTOO01000011">
    <property type="protein sequence ID" value="SIT05162.1"/>
    <property type="molecule type" value="Genomic_DNA"/>
</dbReference>
<feature type="binding site" evidence="4">
    <location>
        <begin position="102"/>
        <end position="106"/>
    </location>
    <ligand>
        <name>substrate</name>
    </ligand>
</feature>
<evidence type="ECO:0000256" key="3">
    <source>
        <dbReference type="ARBA" id="ARBA00023002"/>
    </source>
</evidence>
<dbReference type="Gene3D" id="1.20.140.10">
    <property type="entry name" value="Butyryl-CoA Dehydrogenase, subunit A, domain 3"/>
    <property type="match status" value="1"/>
</dbReference>
<feature type="domain" description="HpaB/PvcC/4-BUDH N-terminal" evidence="7">
    <location>
        <begin position="6"/>
        <end position="273"/>
    </location>
</feature>
<feature type="binding site" evidence="4">
    <location>
        <begin position="204"/>
        <end position="205"/>
    </location>
    <ligand>
        <name>substrate</name>
    </ligand>
</feature>
<dbReference type="PIRSF" id="PIRSF000331">
    <property type="entry name" value="HpaA_HpaB"/>
    <property type="match status" value="1"/>
</dbReference>
<proteinExistence type="predicted"/>
<dbReference type="PANTHER" id="PTHR36117">
    <property type="entry name" value="4-HYDROXYPHENYLACETATE 3-MONOOXYGENASE-RELATED"/>
    <property type="match status" value="1"/>
</dbReference>
<evidence type="ECO:0000259" key="6">
    <source>
        <dbReference type="Pfam" id="PF03241"/>
    </source>
</evidence>
<evidence type="ECO:0000256" key="2">
    <source>
        <dbReference type="ARBA" id="ARBA00022827"/>
    </source>
</evidence>